<dbReference type="Pfam" id="PF08501">
    <property type="entry name" value="Shikimate_dh_N"/>
    <property type="match status" value="1"/>
</dbReference>
<evidence type="ECO:0000313" key="4">
    <source>
        <dbReference type="EMBL" id="GAA4265744.1"/>
    </source>
</evidence>
<reference evidence="5" key="1">
    <citation type="journal article" date="2019" name="Int. J. Syst. Evol. Microbiol.">
        <title>The Global Catalogue of Microorganisms (GCM) 10K type strain sequencing project: providing services to taxonomists for standard genome sequencing and annotation.</title>
        <authorList>
            <consortium name="The Broad Institute Genomics Platform"/>
            <consortium name="The Broad Institute Genome Sequencing Center for Infectious Disease"/>
            <person name="Wu L."/>
            <person name="Ma J."/>
        </authorList>
    </citation>
    <scope>NUCLEOTIDE SEQUENCE [LARGE SCALE GENOMIC DNA]</scope>
    <source>
        <strain evidence="5">JCM 17442</strain>
    </source>
</reference>
<keyword evidence="5" id="KW-1185">Reference proteome</keyword>
<evidence type="ECO:0000313" key="5">
    <source>
        <dbReference type="Proteomes" id="UP001501594"/>
    </source>
</evidence>
<evidence type="ECO:0000256" key="2">
    <source>
        <dbReference type="ARBA" id="ARBA00023141"/>
    </source>
</evidence>
<accession>A0ABP8E0L1</accession>
<dbReference type="InterPro" id="IPR046346">
    <property type="entry name" value="Aminoacid_DH-like_N_sf"/>
</dbReference>
<comment type="caution">
    <text evidence="4">The sequence shown here is derived from an EMBL/GenBank/DDBJ whole genome shotgun (WGS) entry which is preliminary data.</text>
</comment>
<keyword evidence="2" id="KW-0057">Aromatic amino acid biosynthesis</keyword>
<proteinExistence type="predicted"/>
<organism evidence="4 5">
    <name type="scientific">Frondihabitans peucedani</name>
    <dbReference type="NCBI Taxonomy" id="598626"/>
    <lineage>
        <taxon>Bacteria</taxon>
        <taxon>Bacillati</taxon>
        <taxon>Actinomycetota</taxon>
        <taxon>Actinomycetes</taxon>
        <taxon>Micrococcales</taxon>
        <taxon>Microbacteriaceae</taxon>
        <taxon>Frondihabitans</taxon>
    </lineage>
</organism>
<dbReference type="Gene3D" id="3.40.50.10860">
    <property type="entry name" value="Leucine Dehydrogenase, chain A, domain 1"/>
    <property type="match status" value="1"/>
</dbReference>
<dbReference type="InterPro" id="IPR022893">
    <property type="entry name" value="Shikimate_DH_fam"/>
</dbReference>
<dbReference type="InterPro" id="IPR036291">
    <property type="entry name" value="NAD(P)-bd_dom_sf"/>
</dbReference>
<dbReference type="Proteomes" id="UP001501594">
    <property type="component" value="Unassembled WGS sequence"/>
</dbReference>
<evidence type="ECO:0000256" key="1">
    <source>
        <dbReference type="ARBA" id="ARBA00004871"/>
    </source>
</evidence>
<sequence>MKRLAVLGSPIAHSLSPALHTAAYRVLGLDWEYGLADVATGGLAAFLENLDDSWVGLSLTMPLKREVIALLDEASPLVEELGVANTLLLARDGAELRLAGFNTDVDGIVRAIEWRAGRSAGIAAHAAILGGGATASSALAAAVRLGATRIALYLRDPARASTQTELAARLGVPLEVRPLDELAESGPLGLVLSTLPGGVELPPVLPSGPDAILLDVAYDPWPSRLAEAWESAGGVAVSGLDMLLEQAVGQIRLFTGGAQDQPLADEADVRAAMRAAVDLPA</sequence>
<protein>
    <submittedName>
        <fullName evidence="4">Shikimate dehydrogenase</fullName>
    </submittedName>
</protein>
<dbReference type="Gene3D" id="3.40.50.720">
    <property type="entry name" value="NAD(P)-binding Rossmann-like Domain"/>
    <property type="match status" value="1"/>
</dbReference>
<dbReference type="SUPFAM" id="SSF53223">
    <property type="entry name" value="Aminoacid dehydrogenase-like, N-terminal domain"/>
    <property type="match status" value="1"/>
</dbReference>
<gene>
    <name evidence="4" type="ORF">GCM10022256_13560</name>
</gene>
<dbReference type="EMBL" id="BAABAU010000001">
    <property type="protein sequence ID" value="GAA4265744.1"/>
    <property type="molecule type" value="Genomic_DNA"/>
</dbReference>
<evidence type="ECO:0000259" key="3">
    <source>
        <dbReference type="Pfam" id="PF08501"/>
    </source>
</evidence>
<feature type="domain" description="Shikimate dehydrogenase substrate binding N-terminal" evidence="3">
    <location>
        <begin position="6"/>
        <end position="87"/>
    </location>
</feature>
<keyword evidence="2" id="KW-0028">Amino-acid biosynthesis</keyword>
<dbReference type="RefSeq" id="WP_344794373.1">
    <property type="nucleotide sequence ID" value="NZ_BAABAU010000001.1"/>
</dbReference>
<comment type="pathway">
    <text evidence="1">Metabolic intermediate biosynthesis; chorismate biosynthesis; chorismate from D-erythrose 4-phosphate and phosphoenolpyruvate: step 4/7.</text>
</comment>
<dbReference type="InterPro" id="IPR013708">
    <property type="entry name" value="Shikimate_DH-bd_N"/>
</dbReference>
<dbReference type="SUPFAM" id="SSF51735">
    <property type="entry name" value="NAD(P)-binding Rossmann-fold domains"/>
    <property type="match status" value="1"/>
</dbReference>
<dbReference type="PANTHER" id="PTHR21089">
    <property type="entry name" value="SHIKIMATE DEHYDROGENASE"/>
    <property type="match status" value="1"/>
</dbReference>
<name>A0ABP8E0L1_9MICO</name>
<dbReference type="PANTHER" id="PTHR21089:SF1">
    <property type="entry name" value="BIFUNCTIONAL 3-DEHYDROQUINATE DEHYDRATASE_SHIKIMATE DEHYDROGENASE, CHLOROPLASTIC"/>
    <property type="match status" value="1"/>
</dbReference>